<evidence type="ECO:0000313" key="2">
    <source>
        <dbReference type="Proteomes" id="UP000324257"/>
    </source>
</evidence>
<proteinExistence type="predicted"/>
<sequence>MFNRGKMLMAGLLAGLGATAGRRKVDQTPVAKTKGIARHRNPNARYHGGKHTSRALPHIHEAYIVEAQKKRDRKNAKRAIEFGYA</sequence>
<keyword evidence="2" id="KW-1185">Reference proteome</keyword>
<gene>
    <name evidence="1" type="ORF">CPT_Pokken_033</name>
</gene>
<evidence type="ECO:0000313" key="1">
    <source>
        <dbReference type="EMBL" id="QEG09256.1"/>
    </source>
</evidence>
<organism evidence="1 2">
    <name type="scientific">Stenotrophomonas phage Pokken</name>
    <dbReference type="NCBI Taxonomy" id="2596674"/>
    <lineage>
        <taxon>Viruses</taxon>
        <taxon>Duplodnaviria</taxon>
        <taxon>Heunggongvirae</taxon>
        <taxon>Uroviricota</taxon>
        <taxon>Caudoviricetes</taxon>
        <taxon>Schitoviridae</taxon>
        <taxon>Pokkenvirus</taxon>
        <taxon>Pokkenvirus pokken</taxon>
    </lineage>
</organism>
<name>A0A5B9N9H2_9CAUD</name>
<dbReference type="EMBL" id="MN062186">
    <property type="protein sequence ID" value="QEG09256.1"/>
    <property type="molecule type" value="Genomic_DNA"/>
</dbReference>
<reference evidence="2" key="1">
    <citation type="submission" date="2019-06" db="EMBL/GenBank/DDBJ databases">
        <title>The complete genome of Stenotrophomonas phage Pokken.</title>
        <authorList>
            <person name="Hayden A."/>
            <person name="Martinez N."/>
            <person name="Moreland R."/>
            <person name="Liu M."/>
            <person name="Gonzalez C.F."/>
            <person name="Ramsey J."/>
        </authorList>
    </citation>
    <scope>NUCLEOTIDE SEQUENCE [LARGE SCALE GENOMIC DNA]</scope>
</reference>
<dbReference type="Proteomes" id="UP000324257">
    <property type="component" value="Segment"/>
</dbReference>
<protein>
    <submittedName>
        <fullName evidence="1">Uncharacterized protein</fullName>
    </submittedName>
</protein>
<accession>A0A5B9N9H2</accession>